<proteinExistence type="predicted"/>
<dbReference type="AlphaFoldDB" id="A0A9P1HA15"/>
<sequence length="132" mass="14571">MSAREHVGDALELSDDSDIEVHPNVDKRSFIRAKQNQIHMEREQRKNHILTLKFERSVNDGLLKRISGLLAALKSHASDAPASSSTSPVQHAAQVAFKAVMESAPKNPEDDNPPRNRKACTSAASPYPHTPR</sequence>
<dbReference type="GO" id="GO:0050821">
    <property type="term" value="P:protein stabilization"/>
    <property type="evidence" value="ECO:0007669"/>
    <property type="project" value="TreeGrafter"/>
</dbReference>
<organism evidence="3 4">
    <name type="scientific">Parascedosporium putredinis</name>
    <dbReference type="NCBI Taxonomy" id="1442378"/>
    <lineage>
        <taxon>Eukaryota</taxon>
        <taxon>Fungi</taxon>
        <taxon>Dikarya</taxon>
        <taxon>Ascomycota</taxon>
        <taxon>Pezizomycotina</taxon>
        <taxon>Sordariomycetes</taxon>
        <taxon>Hypocreomycetidae</taxon>
        <taxon>Microascales</taxon>
        <taxon>Microascaceae</taxon>
        <taxon>Parascedosporium</taxon>
    </lineage>
</organism>
<dbReference type="GO" id="GO:0031072">
    <property type="term" value="F:heat shock protein binding"/>
    <property type="evidence" value="ECO:0007669"/>
    <property type="project" value="TreeGrafter"/>
</dbReference>
<feature type="region of interest" description="Disordered" evidence="1">
    <location>
        <begin position="97"/>
        <end position="132"/>
    </location>
</feature>
<evidence type="ECO:0000259" key="2">
    <source>
        <dbReference type="SMART" id="SM01071"/>
    </source>
</evidence>
<dbReference type="InterPro" id="IPR013855">
    <property type="entry name" value="Cdc37_N_dom"/>
</dbReference>
<dbReference type="GO" id="GO:0005737">
    <property type="term" value="C:cytoplasm"/>
    <property type="evidence" value="ECO:0007669"/>
    <property type="project" value="TreeGrafter"/>
</dbReference>
<dbReference type="EMBL" id="CALLCH030000017">
    <property type="protein sequence ID" value="CAI4218356.1"/>
    <property type="molecule type" value="Genomic_DNA"/>
</dbReference>
<evidence type="ECO:0000256" key="1">
    <source>
        <dbReference type="SAM" id="MobiDB-lite"/>
    </source>
</evidence>
<dbReference type="InterPro" id="IPR004918">
    <property type="entry name" value="Cdc37"/>
</dbReference>
<feature type="domain" description="Cdc37 N-terminal" evidence="2">
    <location>
        <begin position="9"/>
        <end position="122"/>
    </location>
</feature>
<comment type="caution">
    <text evidence="3">The sequence shown here is derived from an EMBL/GenBank/DDBJ whole genome shotgun (WGS) entry which is preliminary data.</text>
</comment>
<dbReference type="PANTHER" id="PTHR12800:SF4">
    <property type="entry name" value="HSP90 CO-CHAPERONE CDC37"/>
    <property type="match status" value="1"/>
</dbReference>
<protein>
    <recommendedName>
        <fullName evidence="2">Cdc37 N-terminal domain-containing protein</fullName>
    </recommendedName>
</protein>
<accession>A0A9P1HA15</accession>
<gene>
    <name evidence="3" type="ORF">PPNO1_LOCUS7946</name>
</gene>
<dbReference type="GO" id="GO:0019901">
    <property type="term" value="F:protein kinase binding"/>
    <property type="evidence" value="ECO:0007669"/>
    <property type="project" value="InterPro"/>
</dbReference>
<keyword evidence="4" id="KW-1185">Reference proteome</keyword>
<dbReference type="SMART" id="SM01071">
    <property type="entry name" value="CDC37_N"/>
    <property type="match status" value="1"/>
</dbReference>
<dbReference type="Pfam" id="PF03234">
    <property type="entry name" value="CDC37_N"/>
    <property type="match status" value="1"/>
</dbReference>
<dbReference type="PANTHER" id="PTHR12800">
    <property type="entry name" value="CDC37-RELATED"/>
    <property type="match status" value="1"/>
</dbReference>
<reference evidence="3" key="1">
    <citation type="submission" date="2022-11" db="EMBL/GenBank/DDBJ databases">
        <authorList>
            <person name="Scott C."/>
            <person name="Bruce N."/>
        </authorList>
    </citation>
    <scope>NUCLEOTIDE SEQUENCE</scope>
</reference>
<evidence type="ECO:0000313" key="3">
    <source>
        <dbReference type="EMBL" id="CAI4218356.1"/>
    </source>
</evidence>
<dbReference type="GO" id="GO:0006457">
    <property type="term" value="P:protein folding"/>
    <property type="evidence" value="ECO:0007669"/>
    <property type="project" value="TreeGrafter"/>
</dbReference>
<dbReference type="OrthoDB" id="440202at2759"/>
<dbReference type="Proteomes" id="UP000838763">
    <property type="component" value="Unassembled WGS sequence"/>
</dbReference>
<dbReference type="GO" id="GO:0051087">
    <property type="term" value="F:protein-folding chaperone binding"/>
    <property type="evidence" value="ECO:0007669"/>
    <property type="project" value="TreeGrafter"/>
</dbReference>
<dbReference type="GO" id="GO:0051082">
    <property type="term" value="F:unfolded protein binding"/>
    <property type="evidence" value="ECO:0007669"/>
    <property type="project" value="TreeGrafter"/>
</dbReference>
<name>A0A9P1HA15_9PEZI</name>
<evidence type="ECO:0000313" key="4">
    <source>
        <dbReference type="Proteomes" id="UP000838763"/>
    </source>
</evidence>